<reference evidence="2" key="1">
    <citation type="journal article" date="2023" name="Mol. Phylogenet. Evol.">
        <title>Genome-scale phylogeny and comparative genomics of the fungal order Sordariales.</title>
        <authorList>
            <person name="Hensen N."/>
            <person name="Bonometti L."/>
            <person name="Westerberg I."/>
            <person name="Brannstrom I.O."/>
            <person name="Guillou S."/>
            <person name="Cros-Aarteil S."/>
            <person name="Calhoun S."/>
            <person name="Haridas S."/>
            <person name="Kuo A."/>
            <person name="Mondo S."/>
            <person name="Pangilinan J."/>
            <person name="Riley R."/>
            <person name="LaButti K."/>
            <person name="Andreopoulos B."/>
            <person name="Lipzen A."/>
            <person name="Chen C."/>
            <person name="Yan M."/>
            <person name="Daum C."/>
            <person name="Ng V."/>
            <person name="Clum A."/>
            <person name="Steindorff A."/>
            <person name="Ohm R.A."/>
            <person name="Martin F."/>
            <person name="Silar P."/>
            <person name="Natvig D.O."/>
            <person name="Lalanne C."/>
            <person name="Gautier V."/>
            <person name="Ament-Velasquez S.L."/>
            <person name="Kruys A."/>
            <person name="Hutchinson M.I."/>
            <person name="Powell A.J."/>
            <person name="Barry K."/>
            <person name="Miller A.N."/>
            <person name="Grigoriev I.V."/>
            <person name="Debuchy R."/>
            <person name="Gladieux P."/>
            <person name="Hiltunen Thoren M."/>
            <person name="Johannesson H."/>
        </authorList>
    </citation>
    <scope>NUCLEOTIDE SEQUENCE</scope>
    <source>
        <strain evidence="2">CBS 168.71</strain>
    </source>
</reference>
<organism evidence="2 3">
    <name type="scientific">Chaetomium fimeti</name>
    <dbReference type="NCBI Taxonomy" id="1854472"/>
    <lineage>
        <taxon>Eukaryota</taxon>
        <taxon>Fungi</taxon>
        <taxon>Dikarya</taxon>
        <taxon>Ascomycota</taxon>
        <taxon>Pezizomycotina</taxon>
        <taxon>Sordariomycetes</taxon>
        <taxon>Sordariomycetidae</taxon>
        <taxon>Sordariales</taxon>
        <taxon>Chaetomiaceae</taxon>
        <taxon>Chaetomium</taxon>
    </lineage>
</organism>
<protein>
    <recommendedName>
        <fullName evidence="4">Oxidoreductase-like protein</fullName>
    </recommendedName>
</protein>
<evidence type="ECO:0008006" key="4">
    <source>
        <dbReference type="Google" id="ProtNLM"/>
    </source>
</evidence>
<feature type="compositionally biased region" description="Acidic residues" evidence="1">
    <location>
        <begin position="593"/>
        <end position="607"/>
    </location>
</feature>
<gene>
    <name evidence="2" type="ORF">B0H64DRAFT_410692</name>
</gene>
<feature type="region of interest" description="Disordered" evidence="1">
    <location>
        <begin position="87"/>
        <end position="131"/>
    </location>
</feature>
<keyword evidence="3" id="KW-1185">Reference proteome</keyword>
<feature type="compositionally biased region" description="Polar residues" evidence="1">
    <location>
        <begin position="113"/>
        <end position="125"/>
    </location>
</feature>
<evidence type="ECO:0000313" key="3">
    <source>
        <dbReference type="Proteomes" id="UP001278766"/>
    </source>
</evidence>
<sequence length="662" mass="70284">MAARPQPEARSLSTINYLAANPPQYPHHPEVRESLTLYISRVPGTQDIILSTFRPQKKNVTSEDITTSLYYVHLDALQDGLLAAPQLSEDAASPRSSSESGRSMIPRKPLPTSAKTLGSESTAGGNSVVPAAPAVPLSSTLQRTALENSAPSSGSERQPLAGTEIDGYRENPMFQNRRSGGPSAVSDVAPRLAPMAALIPRKPLGPATPEVLRSTSNNGLDTTTGTTSQRSPATLAEQNAPNAHPPDQATCVASPPATLQLGRTAPPSKLGARPSSVAFSLTVIRRDPTSGAQCNVGKITSFQTNVPTPETADPTLDPDNMGGLLAYTQKVSIRLETSGYAKYRDMPSKADVDAYRPTSGHSFSQQVMQRPQPASGVGGKGPVPGSGWRPVEEGFSRQVVMSYGAGWKSNFKKAFQRREHPGSSVHATGAPPEDSAAPNSFHTRHGSASTIGSIDSADGRHSPTLITHPGPGLKPKGYVFLSPWDGRCEFRTSADGRSLRCRHVLDPASAGIDPREVAQNIRDAQAMGRSRSDELSSVLVGAKPVSELRFSLPHGAAHRTSERDGASKGGRLDANPLSGLSKLLYHRSRSSDEDSDEENGFGNDDNDIPMGLRLGKEDAGGGSRGKRAKLGKLIIHDEGLKMLDLVVAANVGVWWTTWGRTP</sequence>
<feature type="compositionally biased region" description="Polar residues" evidence="1">
    <location>
        <begin position="437"/>
        <end position="453"/>
    </location>
</feature>
<comment type="caution">
    <text evidence="2">The sequence shown here is derived from an EMBL/GenBank/DDBJ whole genome shotgun (WGS) entry which is preliminary data.</text>
</comment>
<dbReference type="RefSeq" id="XP_062654322.1">
    <property type="nucleotide sequence ID" value="XM_062804803.1"/>
</dbReference>
<reference evidence="2" key="2">
    <citation type="submission" date="2023-06" db="EMBL/GenBank/DDBJ databases">
        <authorList>
            <consortium name="Lawrence Berkeley National Laboratory"/>
            <person name="Haridas S."/>
            <person name="Hensen N."/>
            <person name="Bonometti L."/>
            <person name="Westerberg I."/>
            <person name="Brannstrom I.O."/>
            <person name="Guillou S."/>
            <person name="Cros-Aarteil S."/>
            <person name="Calhoun S."/>
            <person name="Kuo A."/>
            <person name="Mondo S."/>
            <person name="Pangilinan J."/>
            <person name="Riley R."/>
            <person name="Labutti K."/>
            <person name="Andreopoulos B."/>
            <person name="Lipzen A."/>
            <person name="Chen C."/>
            <person name="Yanf M."/>
            <person name="Daum C."/>
            <person name="Ng V."/>
            <person name="Clum A."/>
            <person name="Steindorff A."/>
            <person name="Ohm R."/>
            <person name="Martin F."/>
            <person name="Silar P."/>
            <person name="Natvig D."/>
            <person name="Lalanne C."/>
            <person name="Gautier V."/>
            <person name="Ament-Velasquez S.L."/>
            <person name="Kruys A."/>
            <person name="Hutchinson M.I."/>
            <person name="Powell A.J."/>
            <person name="Barry K."/>
            <person name="Miller A.N."/>
            <person name="Grigoriev I.V."/>
            <person name="Debuchy R."/>
            <person name="Gladieux P."/>
            <person name="Thoren M.H."/>
            <person name="Johannesson H."/>
        </authorList>
    </citation>
    <scope>NUCLEOTIDE SEQUENCE</scope>
    <source>
        <strain evidence="2">CBS 168.71</strain>
    </source>
</reference>
<feature type="region of interest" description="Disordered" evidence="1">
    <location>
        <begin position="415"/>
        <end position="472"/>
    </location>
</feature>
<feature type="region of interest" description="Disordered" evidence="1">
    <location>
        <begin position="356"/>
        <end position="391"/>
    </location>
</feature>
<feature type="compositionally biased region" description="Polar residues" evidence="1">
    <location>
        <begin position="359"/>
        <end position="369"/>
    </location>
</feature>
<dbReference type="AlphaFoldDB" id="A0AAE0LMN1"/>
<feature type="compositionally biased region" description="Polar residues" evidence="1">
    <location>
        <begin position="213"/>
        <end position="241"/>
    </location>
</feature>
<feature type="region of interest" description="Disordered" evidence="1">
    <location>
        <begin position="551"/>
        <end position="626"/>
    </location>
</feature>
<feature type="compositionally biased region" description="Low complexity" evidence="1">
    <location>
        <begin position="88"/>
        <end position="103"/>
    </location>
</feature>
<evidence type="ECO:0000313" key="2">
    <source>
        <dbReference type="EMBL" id="KAK3290808.1"/>
    </source>
</evidence>
<dbReference type="Proteomes" id="UP001278766">
    <property type="component" value="Unassembled WGS sequence"/>
</dbReference>
<accession>A0AAE0LMN1</accession>
<name>A0AAE0LMN1_9PEZI</name>
<dbReference type="GeneID" id="87841751"/>
<feature type="region of interest" description="Disordered" evidence="1">
    <location>
        <begin position="201"/>
        <end position="249"/>
    </location>
</feature>
<proteinExistence type="predicted"/>
<evidence type="ECO:0000256" key="1">
    <source>
        <dbReference type="SAM" id="MobiDB-lite"/>
    </source>
</evidence>
<dbReference type="EMBL" id="JAUEPN010000011">
    <property type="protein sequence ID" value="KAK3290808.1"/>
    <property type="molecule type" value="Genomic_DNA"/>
</dbReference>